<evidence type="ECO:0000256" key="1">
    <source>
        <dbReference type="ARBA" id="ARBA00009005"/>
    </source>
</evidence>
<reference evidence="5" key="1">
    <citation type="submission" date="2020-11" db="EMBL/GenBank/DDBJ databases">
        <title>Adaptations for nitrogen fixation in a non-lichenized fungal sporocarp promotes dispersal by wood-feeding termites.</title>
        <authorList>
            <consortium name="DOE Joint Genome Institute"/>
            <person name="Koch R.A."/>
            <person name="Yoon G."/>
            <person name="Arayal U."/>
            <person name="Lail K."/>
            <person name="Amirebrahimi M."/>
            <person name="Labutti K."/>
            <person name="Lipzen A."/>
            <person name="Riley R."/>
            <person name="Barry K."/>
            <person name="Henrissat B."/>
            <person name="Grigoriev I.V."/>
            <person name="Herr J.R."/>
            <person name="Aime M.C."/>
        </authorList>
    </citation>
    <scope>NUCLEOTIDE SEQUENCE</scope>
    <source>
        <strain evidence="5">MCA 3950</strain>
    </source>
</reference>
<dbReference type="AlphaFoldDB" id="A0A9P7VKS0"/>
<gene>
    <name evidence="5" type="ORF">BT62DRAFT_936672</name>
</gene>
<proteinExistence type="inferred from homology"/>
<accession>A0A9P7VKS0</accession>
<comment type="similarity">
    <text evidence="1">Belongs to the peptidase C14B family.</text>
</comment>
<protein>
    <recommendedName>
        <fullName evidence="4">Peptidase C14 caspase domain-containing protein</fullName>
    </recommendedName>
</protein>
<dbReference type="InterPro" id="IPR050452">
    <property type="entry name" value="Metacaspase"/>
</dbReference>
<dbReference type="Proteomes" id="UP000812287">
    <property type="component" value="Unassembled WGS sequence"/>
</dbReference>
<evidence type="ECO:0000313" key="6">
    <source>
        <dbReference type="Proteomes" id="UP000812287"/>
    </source>
</evidence>
<dbReference type="InterPro" id="IPR011600">
    <property type="entry name" value="Pept_C14_caspase"/>
</dbReference>
<sequence>MSLLAIFQNPLIVKDSGIELRDCIHHSLWNFLSSCEIMSTATAPLKIAFTPHHPPPPRRHALLIGVQNYNENPLDGSLNDVQALHDILALQYNFRPNDITLVTDNGSRRPTRTNILSAIHNLVHNAQANDSFLIYYAGHGTRYSGSMYSDLPSMQEDVVEAICPIDRGSVVNGEMVFDITDRDIDAIVSGVSARLTCIFDCCHSGTVLDIMNCRSTKVRYANPLPDMGRALYQKSQKCLRVGRNSEYHIFILACKSYQIALECNTDSGDRIHGAFTQALLHALESDIERTMIYEQLMGQIGVLPSQTPVIYAGSYTGRLWSIGGFIS</sequence>
<dbReference type="RefSeq" id="XP_043035276.1">
    <property type="nucleotide sequence ID" value="XM_043187171.1"/>
</dbReference>
<dbReference type="Gene3D" id="3.40.50.1460">
    <property type="match status" value="1"/>
</dbReference>
<dbReference type="GO" id="GO:0004197">
    <property type="term" value="F:cysteine-type endopeptidase activity"/>
    <property type="evidence" value="ECO:0007669"/>
    <property type="project" value="InterPro"/>
</dbReference>
<evidence type="ECO:0000313" key="5">
    <source>
        <dbReference type="EMBL" id="KAG7441776.1"/>
    </source>
</evidence>
<dbReference type="EMBL" id="MU250556">
    <property type="protein sequence ID" value="KAG7441776.1"/>
    <property type="molecule type" value="Genomic_DNA"/>
</dbReference>
<dbReference type="PANTHER" id="PTHR48104">
    <property type="entry name" value="METACASPASE-4"/>
    <property type="match status" value="1"/>
</dbReference>
<evidence type="ECO:0000259" key="4">
    <source>
        <dbReference type="Pfam" id="PF00656"/>
    </source>
</evidence>
<keyword evidence="3" id="KW-0378">Hydrolase</keyword>
<keyword evidence="6" id="KW-1185">Reference proteome</keyword>
<feature type="domain" description="Peptidase C14 caspase" evidence="4">
    <location>
        <begin position="58"/>
        <end position="290"/>
    </location>
</feature>
<dbReference type="GeneID" id="66109468"/>
<keyword evidence="3" id="KW-0645">Protease</keyword>
<dbReference type="SUPFAM" id="SSF52129">
    <property type="entry name" value="Caspase-like"/>
    <property type="match status" value="1"/>
</dbReference>
<dbReference type="GO" id="GO:0006915">
    <property type="term" value="P:apoptotic process"/>
    <property type="evidence" value="ECO:0007669"/>
    <property type="project" value="UniProtKB-KW"/>
</dbReference>
<dbReference type="InterPro" id="IPR029030">
    <property type="entry name" value="Caspase-like_dom_sf"/>
</dbReference>
<comment type="caution">
    <text evidence="5">The sequence shown here is derived from an EMBL/GenBank/DDBJ whole genome shotgun (WGS) entry which is preliminary data.</text>
</comment>
<dbReference type="GO" id="GO:0006508">
    <property type="term" value="P:proteolysis"/>
    <property type="evidence" value="ECO:0007669"/>
    <property type="project" value="InterPro"/>
</dbReference>
<name>A0A9P7VKS0_9AGAR</name>
<evidence type="ECO:0000256" key="2">
    <source>
        <dbReference type="ARBA" id="ARBA00022703"/>
    </source>
</evidence>
<dbReference type="Pfam" id="PF00656">
    <property type="entry name" value="Peptidase_C14"/>
    <property type="match status" value="1"/>
</dbReference>
<organism evidence="5 6">
    <name type="scientific">Guyanagaster necrorhizus</name>
    <dbReference type="NCBI Taxonomy" id="856835"/>
    <lineage>
        <taxon>Eukaryota</taxon>
        <taxon>Fungi</taxon>
        <taxon>Dikarya</taxon>
        <taxon>Basidiomycota</taxon>
        <taxon>Agaricomycotina</taxon>
        <taxon>Agaricomycetes</taxon>
        <taxon>Agaricomycetidae</taxon>
        <taxon>Agaricales</taxon>
        <taxon>Marasmiineae</taxon>
        <taxon>Physalacriaceae</taxon>
        <taxon>Guyanagaster</taxon>
    </lineage>
</organism>
<keyword evidence="2" id="KW-0053">Apoptosis</keyword>
<dbReference type="PANTHER" id="PTHR48104:SF30">
    <property type="entry name" value="METACASPASE-1"/>
    <property type="match status" value="1"/>
</dbReference>
<keyword evidence="3" id="KW-0788">Thiol protease</keyword>
<dbReference type="GO" id="GO:0005737">
    <property type="term" value="C:cytoplasm"/>
    <property type="evidence" value="ECO:0007669"/>
    <property type="project" value="TreeGrafter"/>
</dbReference>
<dbReference type="OrthoDB" id="2855197at2759"/>
<evidence type="ECO:0000256" key="3">
    <source>
        <dbReference type="ARBA" id="ARBA00022807"/>
    </source>
</evidence>